<dbReference type="Pfam" id="PF05511">
    <property type="entry name" value="ATP-synt_F6"/>
    <property type="match status" value="1"/>
</dbReference>
<evidence type="ECO:0000313" key="15">
    <source>
        <dbReference type="Proteomes" id="UP000694701"/>
    </source>
</evidence>
<evidence type="ECO:0000256" key="12">
    <source>
        <dbReference type="ARBA" id="ARBA00064647"/>
    </source>
</evidence>
<dbReference type="GO" id="GO:0015986">
    <property type="term" value="P:proton motive force-driven ATP synthesis"/>
    <property type="evidence" value="ECO:0007669"/>
    <property type="project" value="InterPro"/>
</dbReference>
<dbReference type="Proteomes" id="UP000694701">
    <property type="component" value="Unplaced"/>
</dbReference>
<comment type="function">
    <text evidence="11">Subunit F6, of the mitochondrial membrane ATP synthase complex (F(1)F(0) ATP synthase or Complex V) that produces ATP from ADP in the presence of a proton gradient across the membrane which is generated by electron transport complexes of the respiratory chain. ATP synthase complex consist of a soluble F(1) head domain - the catalytic core - and a membrane F(1) domain - the membrane proton channel. These two domains are linked by a central stalk rotating inside the F(1) region and a stationary peripheral stalk. During catalysis, ATP synthesis in the catalytic domain of F(1) is coupled via a rotary mechanism of the central stalk subunits to proton translocation. In vivo, can only synthesize ATP although its ATP hydrolase activity can be activated artificially in vitro. Part of the complex F(0) domain. Part of the complex F(0) domain and the peripheric stalk, which acts as a stator to hold the catalytic alpha(3)beta(3) subcomplex and subunit a/ATP6 static relative to the rotary elements.</text>
</comment>
<evidence type="ECO:0000256" key="8">
    <source>
        <dbReference type="ARBA" id="ARBA00023128"/>
    </source>
</evidence>
<dbReference type="Gene3D" id="1.10.246.110">
    <property type="entry name" value="Mitochondrial ATP synthase-coupling factor 6"/>
    <property type="match status" value="1"/>
</dbReference>
<reference evidence="14" key="1">
    <citation type="submission" date="2025-08" db="UniProtKB">
        <authorList>
            <consortium name="Ensembl"/>
        </authorList>
    </citation>
    <scope>IDENTIFICATION</scope>
</reference>
<proteinExistence type="inferred from homology"/>
<dbReference type="SUPFAM" id="SSF111357">
    <property type="entry name" value="Mitochondrial ATP synthase coupling factor 6"/>
    <property type="match status" value="1"/>
</dbReference>
<evidence type="ECO:0000313" key="14">
    <source>
        <dbReference type="Ensembl" id="ENSCCRP00020028894.1"/>
    </source>
</evidence>
<dbReference type="GO" id="GO:0015078">
    <property type="term" value="F:proton transmembrane transporter activity"/>
    <property type="evidence" value="ECO:0007669"/>
    <property type="project" value="InterPro"/>
</dbReference>
<dbReference type="InterPro" id="IPR036204">
    <property type="entry name" value="ATP_synth_f6_sf_mt"/>
</dbReference>
<dbReference type="Ensembl" id="ENSCCRT00020031658.1">
    <property type="protein sequence ID" value="ENSCCRP00020028894.1"/>
    <property type="gene ID" value="ENSCCRG00020013156.1"/>
</dbReference>
<dbReference type="InterPro" id="IPR008387">
    <property type="entry name" value="ATP_synth_f6_mt"/>
</dbReference>
<keyword evidence="7" id="KW-0406">Ion transport</keyword>
<evidence type="ECO:0000256" key="2">
    <source>
        <dbReference type="ARBA" id="ARBA00007346"/>
    </source>
</evidence>
<dbReference type="GO" id="GO:0005743">
    <property type="term" value="C:mitochondrial inner membrane"/>
    <property type="evidence" value="ECO:0007669"/>
    <property type="project" value="UniProtKB-SubCell"/>
</dbReference>
<evidence type="ECO:0000256" key="13">
    <source>
        <dbReference type="ARBA" id="ARBA00073749"/>
    </source>
</evidence>
<organism evidence="14 15">
    <name type="scientific">Cyprinus carpio</name>
    <name type="common">Common carp</name>
    <dbReference type="NCBI Taxonomy" id="7962"/>
    <lineage>
        <taxon>Eukaryota</taxon>
        <taxon>Metazoa</taxon>
        <taxon>Chordata</taxon>
        <taxon>Craniata</taxon>
        <taxon>Vertebrata</taxon>
        <taxon>Euteleostomi</taxon>
        <taxon>Actinopterygii</taxon>
        <taxon>Neopterygii</taxon>
        <taxon>Teleostei</taxon>
        <taxon>Ostariophysi</taxon>
        <taxon>Cypriniformes</taxon>
        <taxon>Cyprinidae</taxon>
        <taxon>Cyprininae</taxon>
        <taxon>Cyprinus</taxon>
    </lineage>
</organism>
<evidence type="ECO:0000256" key="1">
    <source>
        <dbReference type="ARBA" id="ARBA00004273"/>
    </source>
</evidence>
<keyword evidence="3" id="KW-0813">Transport</keyword>
<dbReference type="FunFam" id="1.10.246.110:FF:000001">
    <property type="entry name" value="ATP synthase-coupling factor 6, mitochondrial"/>
    <property type="match status" value="1"/>
</dbReference>
<comment type="subcellular location">
    <subcellularLocation>
        <location evidence="1">Mitochondrion inner membrane</location>
    </subcellularLocation>
</comment>
<comment type="similarity">
    <text evidence="2">Belongs to the eukaryotic ATPase subunit F6 family.</text>
</comment>
<sequence length="99" mass="11286">FQPLEKFVMKKPFKSLHLNQLRISLTSAAQLDPVQKLFLEKIREYSTKSQAYGGPVDAGPEYETAFSEELNKLQRLYGSGDLTEFPEFKFSEPGVPEID</sequence>
<accession>A0A8C2DVE5</accession>
<evidence type="ECO:0000256" key="3">
    <source>
        <dbReference type="ARBA" id="ARBA00022448"/>
    </source>
</evidence>
<evidence type="ECO:0000256" key="7">
    <source>
        <dbReference type="ARBA" id="ARBA00023065"/>
    </source>
</evidence>
<keyword evidence="4" id="KW-0138">CF(0)</keyword>
<evidence type="ECO:0000256" key="6">
    <source>
        <dbReference type="ARBA" id="ARBA00022792"/>
    </source>
</evidence>
<dbReference type="PANTHER" id="PTHR12441">
    <property type="entry name" value="ATP SYNTHASE COUPLING FACTOR 6, MITOCHONDRIAL"/>
    <property type="match status" value="1"/>
</dbReference>
<keyword evidence="9" id="KW-0472">Membrane</keyword>
<name>A0A8C2DVE5_CYPCA</name>
<evidence type="ECO:0000256" key="11">
    <source>
        <dbReference type="ARBA" id="ARBA00059339"/>
    </source>
</evidence>
<evidence type="ECO:0000256" key="5">
    <source>
        <dbReference type="ARBA" id="ARBA00022781"/>
    </source>
</evidence>
<keyword evidence="8" id="KW-0496">Mitochondrion</keyword>
<dbReference type="GO" id="GO:0045259">
    <property type="term" value="C:proton-transporting ATP synthase complex"/>
    <property type="evidence" value="ECO:0007669"/>
    <property type="project" value="UniProtKB-KW"/>
</dbReference>
<evidence type="ECO:0000256" key="10">
    <source>
        <dbReference type="ARBA" id="ARBA00029863"/>
    </source>
</evidence>
<keyword evidence="5" id="KW-0375">Hydrogen ion transport</keyword>
<evidence type="ECO:0000256" key="9">
    <source>
        <dbReference type="ARBA" id="ARBA00023136"/>
    </source>
</evidence>
<dbReference type="PANTHER" id="PTHR12441:SF14">
    <property type="entry name" value="ATP SYNTHASE-COUPLING FACTOR 6, MITOCHONDRIAL"/>
    <property type="match status" value="1"/>
</dbReference>
<evidence type="ECO:0000256" key="4">
    <source>
        <dbReference type="ARBA" id="ARBA00022547"/>
    </source>
</evidence>
<comment type="subunit">
    <text evidence="12">Component of the ATP synthase complex composed at least of ATP5F1A/subunit alpha, ATP5F1B/subunit beta, ATP5MC1/subunit c (homooctomer), MT-ATP6/subunit a, MT-ATP8/subunit 8, ATP5ME/subunit e, ATP5MF/subunit f, ATP5MG/subunit g, ATP5MK/subunit k, ATP5MJ/subunit j, ATP5F1C/subunit gamma, ATP5F1D/subunit delta, ATP5F1E/subunit epsilon, ATP5PF/subunit F6, ATP5PB/subunit b, ATP5PD/subunit d, ATP5PO/subunit OSCP. ATP synthase complex consists of a soluble F(1) head domain (subunits alpha(3) and beta(3)) - the catalytic core - and a membrane F(0) domain - the membrane proton channel (subunits c, a, 8, e, f, g, k and j). These two domains are linked by a central stalk (subunits gamma, delta, and epsilon) rotating inside the F1 region and a stationary peripheral stalk (subunits F6, b, d, and OSCP).</text>
</comment>
<protein>
    <recommendedName>
        <fullName evidence="13">ATP synthase peripheral stalk subunit F6, mitochondrial</fullName>
    </recommendedName>
    <alternativeName>
        <fullName evidence="10">ATP synthase peripheral stalk subunit F6</fullName>
    </alternativeName>
</protein>
<keyword evidence="6" id="KW-0999">Mitochondrion inner membrane</keyword>
<dbReference type="AlphaFoldDB" id="A0A8C2DVE5"/>